<dbReference type="InterPro" id="IPR010131">
    <property type="entry name" value="MdtP/NodT-like"/>
</dbReference>
<reference evidence="3 4" key="1">
    <citation type="submission" date="2024-06" db="EMBL/GenBank/DDBJ databases">
        <authorList>
            <person name="Steensen K."/>
            <person name="Seneca J."/>
            <person name="Bartlau N."/>
            <person name="Yu A.X."/>
            <person name="Polz M.F."/>
        </authorList>
    </citation>
    <scope>NUCLEOTIDE SEQUENCE [LARGE SCALE GENOMIC DNA]</scope>
    <source>
        <strain evidence="3 4">FF146</strain>
    </source>
</reference>
<evidence type="ECO:0000256" key="2">
    <source>
        <dbReference type="RuleBase" id="RU362097"/>
    </source>
</evidence>
<comment type="similarity">
    <text evidence="1 2">Belongs to the outer membrane factor (OMF) (TC 1.B.17) family.</text>
</comment>
<dbReference type="EMBL" id="JBGOOT010000002">
    <property type="protein sequence ID" value="MEZ8194021.1"/>
    <property type="molecule type" value="Genomic_DNA"/>
</dbReference>
<protein>
    <submittedName>
        <fullName evidence="3">Efflux transporter outer membrane subunit</fullName>
    </submittedName>
</protein>
<accession>A0ABV4M2R7</accession>
<dbReference type="SUPFAM" id="SSF56954">
    <property type="entry name" value="Outer membrane efflux proteins (OEP)"/>
    <property type="match status" value="1"/>
</dbReference>
<sequence>MNVFNLSTSFTPIVLATTMLLGGCAIGPDYNEPQTAMADVYLNAVDHDTEISMTQTPYWWLQLNDETLNQLVHDAQKQNIPLKLASERIKMAQSYQDMVESFKVPTVNLGAGYFNYQISQNDPLLGTAVSPIGVPVGAQPMLGQSVTIADKQQSGGFLGATIAWEVDLFGRIDKQTNAAQIRKTQAEIYQSGLNTLITADVIHNYLQYRGAQERTQLALDNIADQRETLNLVEKMVSSGYGSELDLAQAEAMLAATESVIPQLDIAKQVHKHRLAILLGEPLTKVDIRLSGEGGLPKVEGIIPIGLPSDLLTRRPDIRIAEREMAAINQELGVSIANRYPKFFLTGSPGLVAGDFSDLFSSDSFSWVGSAGISWNVFDGGRGEAMVDINESRFKSAALRYQHTVDGAFAEVDSMLFTYGRSQENQRRIDEANRSTDNAVMKAKSLYRAGLINHLAVLDAQRQQKLMQDRQIAAKLQTAQVTVGLYKALGGDWDLTSRSGSGSGEASQ</sequence>
<keyword evidence="2" id="KW-1134">Transmembrane beta strand</keyword>
<comment type="caution">
    <text evidence="3">The sequence shown here is derived from an EMBL/GenBank/DDBJ whole genome shotgun (WGS) entry which is preliminary data.</text>
</comment>
<evidence type="ECO:0000313" key="4">
    <source>
        <dbReference type="Proteomes" id="UP001569153"/>
    </source>
</evidence>
<dbReference type="InterPro" id="IPR003423">
    <property type="entry name" value="OMP_efflux"/>
</dbReference>
<dbReference type="Pfam" id="PF02321">
    <property type="entry name" value="OEP"/>
    <property type="match status" value="2"/>
</dbReference>
<proteinExistence type="inferred from homology"/>
<dbReference type="Gene3D" id="1.20.1600.10">
    <property type="entry name" value="Outer membrane efflux proteins (OEP)"/>
    <property type="match status" value="1"/>
</dbReference>
<keyword evidence="2" id="KW-0812">Transmembrane</keyword>
<dbReference type="RefSeq" id="WP_371729728.1">
    <property type="nucleotide sequence ID" value="NZ_JBGOOT010000002.1"/>
</dbReference>
<keyword evidence="2" id="KW-0564">Palmitate</keyword>
<organism evidence="3 4">
    <name type="scientific">Vibrio cortegadensis</name>
    <dbReference type="NCBI Taxonomy" id="1328770"/>
    <lineage>
        <taxon>Bacteria</taxon>
        <taxon>Pseudomonadati</taxon>
        <taxon>Pseudomonadota</taxon>
        <taxon>Gammaproteobacteria</taxon>
        <taxon>Vibrionales</taxon>
        <taxon>Vibrionaceae</taxon>
        <taxon>Vibrio</taxon>
    </lineage>
</organism>
<keyword evidence="2" id="KW-0472">Membrane</keyword>
<evidence type="ECO:0000256" key="1">
    <source>
        <dbReference type="ARBA" id="ARBA00007613"/>
    </source>
</evidence>
<evidence type="ECO:0000313" key="3">
    <source>
        <dbReference type="EMBL" id="MEZ8194021.1"/>
    </source>
</evidence>
<name>A0ABV4M2R7_9VIBR</name>
<dbReference type="PANTHER" id="PTHR30203">
    <property type="entry name" value="OUTER MEMBRANE CATION EFFLUX PROTEIN"/>
    <property type="match status" value="1"/>
</dbReference>
<gene>
    <name evidence="3" type="ORF">ACED38_03870</name>
</gene>
<keyword evidence="4" id="KW-1185">Reference proteome</keyword>
<dbReference type="NCBIfam" id="TIGR01845">
    <property type="entry name" value="outer_NodT"/>
    <property type="match status" value="1"/>
</dbReference>
<dbReference type="Gene3D" id="2.20.200.10">
    <property type="entry name" value="Outer membrane efflux proteins (OEP)"/>
    <property type="match status" value="1"/>
</dbReference>
<comment type="subcellular location">
    <subcellularLocation>
        <location evidence="2">Cell outer membrane</location>
        <topology evidence="2">Lipid-anchor</topology>
    </subcellularLocation>
</comment>
<keyword evidence="2" id="KW-0449">Lipoprotein</keyword>
<dbReference type="Proteomes" id="UP001569153">
    <property type="component" value="Unassembled WGS sequence"/>
</dbReference>
<dbReference type="PANTHER" id="PTHR30203:SF25">
    <property type="entry name" value="OUTER MEMBRANE PROTEIN-RELATED"/>
    <property type="match status" value="1"/>
</dbReference>